<keyword evidence="1" id="KW-0472">Membrane</keyword>
<dbReference type="EMBL" id="PQVG01000010">
    <property type="protein sequence ID" value="POY36859.1"/>
    <property type="molecule type" value="Genomic_DNA"/>
</dbReference>
<dbReference type="AlphaFoldDB" id="A0A2S5A3H6"/>
<dbReference type="Proteomes" id="UP000237310">
    <property type="component" value="Unassembled WGS sequence"/>
</dbReference>
<keyword evidence="1" id="KW-0812">Transmembrane</keyword>
<evidence type="ECO:0008006" key="4">
    <source>
        <dbReference type="Google" id="ProtNLM"/>
    </source>
</evidence>
<evidence type="ECO:0000313" key="2">
    <source>
        <dbReference type="EMBL" id="POY36859.1"/>
    </source>
</evidence>
<accession>A0A2S5A3H6</accession>
<name>A0A2S5A3H6_9FLAO</name>
<keyword evidence="3" id="KW-1185">Reference proteome</keyword>
<protein>
    <recommendedName>
        <fullName evidence="4">Big-1 domain-containing protein</fullName>
    </recommendedName>
</protein>
<reference evidence="2 3" key="1">
    <citation type="submission" date="2018-01" db="EMBL/GenBank/DDBJ databases">
        <authorList>
            <person name="Gaut B.S."/>
            <person name="Morton B.R."/>
            <person name="Clegg M.T."/>
            <person name="Duvall M.R."/>
        </authorList>
    </citation>
    <scope>NUCLEOTIDE SEQUENCE [LARGE SCALE GENOMIC DNA]</scope>
    <source>
        <strain evidence="2 3">HR-AY</strain>
    </source>
</reference>
<gene>
    <name evidence="2" type="ORF">C3L50_15020</name>
</gene>
<proteinExistence type="predicted"/>
<sequence>MFSIATAFAQDKVAKIALTFETVDSLHVCKAFVTSEGQPVVELPIKLSVKRLFTKLPIGDAVATDSTGVATFEFPNDIPSKDGKLTIFASIVEDENFMDTEVSGEVKWGQIVVSDNSNVDERSFSAGRDRAPIYFIAISLLIIGLIWGTLLYAVLQVFKIKRLGKLEEIKE</sequence>
<evidence type="ECO:0000256" key="1">
    <source>
        <dbReference type="SAM" id="Phobius"/>
    </source>
</evidence>
<keyword evidence="1" id="KW-1133">Transmembrane helix</keyword>
<comment type="caution">
    <text evidence="2">The sequence shown here is derived from an EMBL/GenBank/DDBJ whole genome shotgun (WGS) entry which is preliminary data.</text>
</comment>
<feature type="transmembrane region" description="Helical" evidence="1">
    <location>
        <begin position="133"/>
        <end position="155"/>
    </location>
</feature>
<evidence type="ECO:0000313" key="3">
    <source>
        <dbReference type="Proteomes" id="UP000237310"/>
    </source>
</evidence>
<organism evidence="2 3">
    <name type="scientific">Flavobacterium alvei</name>
    <dbReference type="NCBI Taxonomy" id="2080416"/>
    <lineage>
        <taxon>Bacteria</taxon>
        <taxon>Pseudomonadati</taxon>
        <taxon>Bacteroidota</taxon>
        <taxon>Flavobacteriia</taxon>
        <taxon>Flavobacteriales</taxon>
        <taxon>Flavobacteriaceae</taxon>
        <taxon>Flavobacterium</taxon>
    </lineage>
</organism>